<dbReference type="EMBL" id="LNTY01000018">
    <property type="protein sequence ID" value="KXF82639.1"/>
    <property type="molecule type" value="Genomic_DNA"/>
</dbReference>
<evidence type="ECO:0000313" key="9">
    <source>
        <dbReference type="EMBL" id="KXF82639.1"/>
    </source>
</evidence>
<gene>
    <name evidence="9" type="ORF">ATN88_21515</name>
</gene>
<evidence type="ECO:0000259" key="8">
    <source>
        <dbReference type="Pfam" id="PF09335"/>
    </source>
</evidence>
<accession>A0A135IB22</accession>
<dbReference type="OrthoDB" id="13976at2"/>
<evidence type="ECO:0000256" key="5">
    <source>
        <dbReference type="ARBA" id="ARBA00022989"/>
    </source>
</evidence>
<comment type="caution">
    <text evidence="9">The sequence shown here is derived from an EMBL/GenBank/DDBJ whole genome shotgun (WGS) entry which is preliminary data.</text>
</comment>
<keyword evidence="3 7" id="KW-1003">Cell membrane</keyword>
<feature type="transmembrane region" description="Helical" evidence="7">
    <location>
        <begin position="156"/>
        <end position="179"/>
    </location>
</feature>
<feature type="transmembrane region" description="Helical" evidence="7">
    <location>
        <begin position="20"/>
        <end position="39"/>
    </location>
</feature>
<keyword evidence="6 7" id="KW-0472">Membrane</keyword>
<reference evidence="9 10" key="1">
    <citation type="submission" date="2015-11" db="EMBL/GenBank/DDBJ databases">
        <title>Genomic Taxonomy of the Vibrionaceae.</title>
        <authorList>
            <person name="Gomez-Gil B."/>
            <person name="Enciso-Ibarra J."/>
        </authorList>
    </citation>
    <scope>NUCLEOTIDE SEQUENCE [LARGE SCALE GENOMIC DNA]</scope>
    <source>
        <strain evidence="9 10">CAIM 912</strain>
    </source>
</reference>
<dbReference type="RefSeq" id="WP_067413049.1">
    <property type="nucleotide sequence ID" value="NZ_LNTY01000018.1"/>
</dbReference>
<name>A0A135IB22_9GAMM</name>
<proteinExistence type="inferred from homology"/>
<evidence type="ECO:0000256" key="4">
    <source>
        <dbReference type="ARBA" id="ARBA00022692"/>
    </source>
</evidence>
<organism evidence="9 10">
    <name type="scientific">Enterovibrio coralii</name>
    <dbReference type="NCBI Taxonomy" id="294935"/>
    <lineage>
        <taxon>Bacteria</taxon>
        <taxon>Pseudomonadati</taxon>
        <taxon>Pseudomonadota</taxon>
        <taxon>Gammaproteobacteria</taxon>
        <taxon>Vibrionales</taxon>
        <taxon>Vibrionaceae</taxon>
        <taxon>Enterovibrio</taxon>
    </lineage>
</organism>
<dbReference type="PANTHER" id="PTHR30353">
    <property type="entry name" value="INNER MEMBRANE PROTEIN DEDA-RELATED"/>
    <property type="match status" value="1"/>
</dbReference>
<evidence type="ECO:0000256" key="7">
    <source>
        <dbReference type="RuleBase" id="RU367016"/>
    </source>
</evidence>
<dbReference type="Proteomes" id="UP000070529">
    <property type="component" value="Unassembled WGS sequence"/>
</dbReference>
<feature type="transmembrane region" description="Helical" evidence="7">
    <location>
        <begin position="191"/>
        <end position="209"/>
    </location>
</feature>
<protein>
    <recommendedName>
        <fullName evidence="8">VTT domain-containing protein</fullName>
    </recommendedName>
</protein>
<evidence type="ECO:0000313" key="10">
    <source>
        <dbReference type="Proteomes" id="UP000070529"/>
    </source>
</evidence>
<comment type="similarity">
    <text evidence="2 7">Belongs to the DedA family.</text>
</comment>
<keyword evidence="10" id="KW-1185">Reference proteome</keyword>
<evidence type="ECO:0000256" key="2">
    <source>
        <dbReference type="ARBA" id="ARBA00010792"/>
    </source>
</evidence>
<dbReference type="AlphaFoldDB" id="A0A135IB22"/>
<comment type="subcellular location">
    <subcellularLocation>
        <location evidence="1 7">Cell membrane</location>
        <topology evidence="1 7">Multi-pass membrane protein</topology>
    </subcellularLocation>
</comment>
<evidence type="ECO:0000256" key="3">
    <source>
        <dbReference type="ARBA" id="ARBA00022475"/>
    </source>
</evidence>
<dbReference type="GO" id="GO:0005886">
    <property type="term" value="C:plasma membrane"/>
    <property type="evidence" value="ECO:0007669"/>
    <property type="project" value="UniProtKB-SubCell"/>
</dbReference>
<feature type="domain" description="VTT" evidence="8">
    <location>
        <begin position="60"/>
        <end position="173"/>
    </location>
</feature>
<feature type="transmembrane region" description="Helical" evidence="7">
    <location>
        <begin position="70"/>
        <end position="89"/>
    </location>
</feature>
<dbReference type="InterPro" id="IPR032816">
    <property type="entry name" value="VTT_dom"/>
</dbReference>
<dbReference type="InterPro" id="IPR032818">
    <property type="entry name" value="DedA-like"/>
</dbReference>
<dbReference type="PANTHER" id="PTHR30353:SF11">
    <property type="entry name" value="INNER MEMBRANE PROTEIN YQJA"/>
    <property type="match status" value="1"/>
</dbReference>
<evidence type="ECO:0000256" key="1">
    <source>
        <dbReference type="ARBA" id="ARBA00004651"/>
    </source>
</evidence>
<evidence type="ECO:0000256" key="6">
    <source>
        <dbReference type="ARBA" id="ARBA00023136"/>
    </source>
</evidence>
<dbReference type="STRING" id="294935.ATN88_21515"/>
<keyword evidence="4 7" id="KW-0812">Transmembrane</keyword>
<keyword evidence="5 7" id="KW-1133">Transmembrane helix</keyword>
<dbReference type="Pfam" id="PF09335">
    <property type="entry name" value="VTT_dom"/>
    <property type="match status" value="1"/>
</dbReference>
<sequence>MFENIQEVLVALWHQDFNALLAPGSAVFIYLIITAFIGLESGFLPAAPLPCDSIVVLSGTLAAVGVLHPVVAVLLLVFAASIGSWLAFCQGRWLNRLPRVSRWLSQVPPSTLKNVDTLLNRHGLIALFCARFVPGARSITPMMMGARLHDASRFHWFSWPSATLWVCLLSGIGFLLPALPEPLSRVATTGLILAPVVSITIPILALLVMRFKKAPRTSTLASGDL</sequence>